<keyword evidence="4" id="KW-1185">Reference proteome</keyword>
<gene>
    <name evidence="3" type="ORF">ACRB68_24260</name>
</gene>
<keyword evidence="2" id="KW-0472">Membrane</keyword>
<protein>
    <submittedName>
        <fullName evidence="3">Uncharacterized protein</fullName>
    </submittedName>
</protein>
<feature type="region of interest" description="Disordered" evidence="1">
    <location>
        <begin position="92"/>
        <end position="111"/>
    </location>
</feature>
<organism evidence="3 4">
    <name type="scientific">Actinomadura macrotermitis</name>
    <dbReference type="NCBI Taxonomy" id="2585200"/>
    <lineage>
        <taxon>Bacteria</taxon>
        <taxon>Bacillati</taxon>
        <taxon>Actinomycetota</taxon>
        <taxon>Actinomycetes</taxon>
        <taxon>Streptosporangiales</taxon>
        <taxon>Thermomonosporaceae</taxon>
        <taxon>Actinomadura</taxon>
    </lineage>
</organism>
<evidence type="ECO:0000313" key="3">
    <source>
        <dbReference type="EMBL" id="MQY04373.1"/>
    </source>
</evidence>
<accession>A0A7K0BT57</accession>
<dbReference type="AlphaFoldDB" id="A0A7K0BT57"/>
<feature type="transmembrane region" description="Helical" evidence="2">
    <location>
        <begin position="54"/>
        <end position="85"/>
    </location>
</feature>
<dbReference type="EMBL" id="WEGH01000002">
    <property type="protein sequence ID" value="MQY04373.1"/>
    <property type="molecule type" value="Genomic_DNA"/>
</dbReference>
<reference evidence="3 4" key="1">
    <citation type="submission" date="2019-10" db="EMBL/GenBank/DDBJ databases">
        <title>Actinomadura rubteroloni sp. nov. and Actinomadura macrotermitis sp. nov., isolated from the gut of fungus growing-termite Macrotermes natalensis.</title>
        <authorList>
            <person name="Benndorf R."/>
            <person name="Martin K."/>
            <person name="Kuefner M."/>
            <person name="De Beer W."/>
            <person name="Kaster A.-K."/>
            <person name="Vollmers J."/>
            <person name="Poulsen M."/>
            <person name="Beemelmanns C."/>
        </authorList>
    </citation>
    <scope>NUCLEOTIDE SEQUENCE [LARGE SCALE GENOMIC DNA]</scope>
    <source>
        <strain evidence="3 4">RB68</strain>
    </source>
</reference>
<proteinExistence type="predicted"/>
<sequence length="254" mass="27203">MCGVRPDGDPEPDDYGLPHVDVVVPDDARELERDVIAYRREIRRIRRRARLLRLLGPLARFGVGVPLLAGAVLVALVSGALMTFFGPRPTPRTAATPTAAPLAPSPSAPPGRIGGWMPDGRIELIEGTVEAADLRGLRPAVFGIAATDCGCAQQIADLSGRAQQYNLRFYLVADTRGRDVPVRQTLKDLQALVRGTHTGAPQLAADRGHLMAAFAPGPGLTAVLVTSDGLVRDIRRHAALDPVLADEIKNLPFR</sequence>
<dbReference type="Proteomes" id="UP000487268">
    <property type="component" value="Unassembled WGS sequence"/>
</dbReference>
<name>A0A7K0BT57_9ACTN</name>
<feature type="compositionally biased region" description="Low complexity" evidence="1">
    <location>
        <begin position="92"/>
        <end position="102"/>
    </location>
</feature>
<keyword evidence="2" id="KW-1133">Transmembrane helix</keyword>
<evidence type="ECO:0000256" key="1">
    <source>
        <dbReference type="SAM" id="MobiDB-lite"/>
    </source>
</evidence>
<evidence type="ECO:0000313" key="4">
    <source>
        <dbReference type="Proteomes" id="UP000487268"/>
    </source>
</evidence>
<comment type="caution">
    <text evidence="3">The sequence shown here is derived from an EMBL/GenBank/DDBJ whole genome shotgun (WGS) entry which is preliminary data.</text>
</comment>
<evidence type="ECO:0000256" key="2">
    <source>
        <dbReference type="SAM" id="Phobius"/>
    </source>
</evidence>
<keyword evidence="2" id="KW-0812">Transmembrane</keyword>